<dbReference type="GO" id="GO:0005886">
    <property type="term" value="C:plasma membrane"/>
    <property type="evidence" value="ECO:0007669"/>
    <property type="project" value="UniProtKB-SubCell"/>
</dbReference>
<keyword evidence="7 10" id="KW-0472">Membrane</keyword>
<dbReference type="InterPro" id="IPR003811">
    <property type="entry name" value="G3P_acylTferase_PlsY"/>
</dbReference>
<feature type="transmembrane region" description="Helical" evidence="10">
    <location>
        <begin position="150"/>
        <end position="181"/>
    </location>
</feature>
<keyword evidence="4 10" id="KW-0812">Transmembrane</keyword>
<evidence type="ECO:0000256" key="9">
    <source>
        <dbReference type="ARBA" id="ARBA00023264"/>
    </source>
</evidence>
<keyword evidence="5 10" id="KW-1133">Transmembrane helix</keyword>
<keyword evidence="11" id="KW-0012">Acyltransferase</keyword>
<evidence type="ECO:0000256" key="3">
    <source>
        <dbReference type="ARBA" id="ARBA00022679"/>
    </source>
</evidence>
<dbReference type="EMBL" id="CP022437">
    <property type="protein sequence ID" value="ASN07165.1"/>
    <property type="molecule type" value="Genomic_DNA"/>
</dbReference>
<dbReference type="PANTHER" id="PTHR30309">
    <property type="entry name" value="INNER MEMBRANE PROTEIN YGIH"/>
    <property type="match status" value="1"/>
</dbReference>
<name>A0A221MHQ4_9BACI</name>
<evidence type="ECO:0000256" key="4">
    <source>
        <dbReference type="ARBA" id="ARBA00022692"/>
    </source>
</evidence>
<reference evidence="11 12" key="1">
    <citation type="journal article" date="2003" name="Int. J. Syst. Evol. Microbiol.">
        <title>Virgibacillus carmonensis sp. nov., Virgibacillus necropolis sp. nov. and Virgibacillus picturae sp. nov., three novel species isolated from deteriorated mural paintings, transfer of the species of the genus salibacillus to Virgibacillus, as Virgibacillus marismortui comb. nov. and Virgibacillus salexigens comb. nov., and emended description of the genus Virgibacillus.</title>
        <authorList>
            <person name="Heyrman J."/>
            <person name="Logan N.A."/>
            <person name="Busse H.J."/>
            <person name="Balcaen A."/>
            <person name="Lebbe L."/>
            <person name="Rodriguez-Diaz M."/>
            <person name="Swings J."/>
            <person name="De Vos P."/>
        </authorList>
    </citation>
    <scope>NUCLEOTIDE SEQUENCE [LARGE SCALE GENOMIC DNA]</scope>
    <source>
        <strain evidence="11 12">LMG 19488</strain>
    </source>
</reference>
<feature type="transmembrane region" description="Helical" evidence="10">
    <location>
        <begin position="6"/>
        <end position="23"/>
    </location>
</feature>
<comment type="subcellular location">
    <subcellularLocation>
        <location evidence="10">Cell membrane</location>
        <topology evidence="10">Multi-pass membrane protein</topology>
    </subcellularLocation>
</comment>
<dbReference type="GO" id="GO:0043772">
    <property type="term" value="F:acyl-phosphate glycerol-3-phosphate acyltransferase activity"/>
    <property type="evidence" value="ECO:0007669"/>
    <property type="project" value="UniProtKB-UniRule"/>
</dbReference>
<feature type="transmembrane region" description="Helical" evidence="10">
    <location>
        <begin position="51"/>
        <end position="74"/>
    </location>
</feature>
<sequence>MFYFLSIVIGYLFGCIHGSQLVGKFKRVDIKKSGVKNSGASNTTIILGWKYGIIVALIDVFKATISILFLLYILTNSGITGETTIIFVYINTLFIVIGHNYPITMNFRGGKGTASLVGAFLAIDWKVAVICIGVLFLFTLVTDYLVIGVLLMYIAFVVTSFVFLGMTPGIIAFVLFVLSLIMHKENYKRIFVKEETKLSSLFRTDKKVKF</sequence>
<keyword evidence="2 10" id="KW-0444">Lipid biosynthesis</keyword>
<gene>
    <name evidence="10" type="primary">plsY</name>
    <name evidence="11" type="ORF">CFK40_20245</name>
</gene>
<keyword evidence="12" id="KW-1185">Reference proteome</keyword>
<dbReference type="EC" id="2.3.1.275" evidence="10"/>
<evidence type="ECO:0000256" key="6">
    <source>
        <dbReference type="ARBA" id="ARBA00023098"/>
    </source>
</evidence>
<dbReference type="OrthoDB" id="9777124at2"/>
<evidence type="ECO:0000256" key="1">
    <source>
        <dbReference type="ARBA" id="ARBA00022475"/>
    </source>
</evidence>
<organism evidence="11 12">
    <name type="scientific">Virgibacillus necropolis</name>
    <dbReference type="NCBI Taxonomy" id="163877"/>
    <lineage>
        <taxon>Bacteria</taxon>
        <taxon>Bacillati</taxon>
        <taxon>Bacillota</taxon>
        <taxon>Bacilli</taxon>
        <taxon>Bacillales</taxon>
        <taxon>Bacillaceae</taxon>
        <taxon>Virgibacillus</taxon>
    </lineage>
</organism>
<keyword evidence="9 10" id="KW-1208">Phospholipid metabolism</keyword>
<evidence type="ECO:0000313" key="12">
    <source>
        <dbReference type="Proteomes" id="UP000204391"/>
    </source>
</evidence>
<comment type="similarity">
    <text evidence="10">Belongs to the PlsY family.</text>
</comment>
<evidence type="ECO:0000256" key="7">
    <source>
        <dbReference type="ARBA" id="ARBA00023136"/>
    </source>
</evidence>
<evidence type="ECO:0000256" key="10">
    <source>
        <dbReference type="HAMAP-Rule" id="MF_01043"/>
    </source>
</evidence>
<dbReference type="KEGG" id="vne:CFK40_20245"/>
<keyword evidence="6 10" id="KW-0443">Lipid metabolism</keyword>
<keyword evidence="1 10" id="KW-1003">Cell membrane</keyword>
<evidence type="ECO:0000256" key="5">
    <source>
        <dbReference type="ARBA" id="ARBA00022989"/>
    </source>
</evidence>
<dbReference type="PANTHER" id="PTHR30309:SF0">
    <property type="entry name" value="GLYCEROL-3-PHOSPHATE ACYLTRANSFERASE-RELATED"/>
    <property type="match status" value="1"/>
</dbReference>
<comment type="function">
    <text evidence="10">Catalyzes the transfer of an acyl group from acyl-phosphate (acyl-PO(4)) to glycerol-3-phosphate (G3P) to form lysophosphatidic acid (LPA). This enzyme utilizes acyl-phosphate as fatty acyl donor, but not acyl-CoA or acyl-ACP.</text>
</comment>
<comment type="catalytic activity">
    <reaction evidence="10">
        <text>an acyl phosphate + sn-glycerol 3-phosphate = a 1-acyl-sn-glycero-3-phosphate + phosphate</text>
        <dbReference type="Rhea" id="RHEA:34075"/>
        <dbReference type="ChEBI" id="CHEBI:43474"/>
        <dbReference type="ChEBI" id="CHEBI:57597"/>
        <dbReference type="ChEBI" id="CHEBI:57970"/>
        <dbReference type="ChEBI" id="CHEBI:59918"/>
        <dbReference type="EC" id="2.3.1.275"/>
    </reaction>
</comment>
<feature type="transmembrane region" description="Helical" evidence="10">
    <location>
        <begin position="116"/>
        <end position="138"/>
    </location>
</feature>
<accession>A0A221MHQ4</accession>
<dbReference type="UniPathway" id="UPA00085"/>
<evidence type="ECO:0000256" key="8">
    <source>
        <dbReference type="ARBA" id="ARBA00023209"/>
    </source>
</evidence>
<dbReference type="Proteomes" id="UP000204391">
    <property type="component" value="Chromosome"/>
</dbReference>
<dbReference type="AlphaFoldDB" id="A0A221MHQ4"/>
<keyword evidence="3 10" id="KW-0808">Transferase</keyword>
<evidence type="ECO:0000313" key="11">
    <source>
        <dbReference type="EMBL" id="ASN07165.1"/>
    </source>
</evidence>
<comment type="subunit">
    <text evidence="10">Probably interacts with PlsX.</text>
</comment>
<dbReference type="RefSeq" id="WP_089534159.1">
    <property type="nucleotide sequence ID" value="NZ_CP022437.1"/>
</dbReference>
<dbReference type="GO" id="GO:0008654">
    <property type="term" value="P:phospholipid biosynthetic process"/>
    <property type="evidence" value="ECO:0007669"/>
    <property type="project" value="UniProtKB-UniRule"/>
</dbReference>
<keyword evidence="8 10" id="KW-0594">Phospholipid biosynthesis</keyword>
<protein>
    <recommendedName>
        <fullName evidence="10">Glycerol-3-phosphate acyltransferase</fullName>
    </recommendedName>
    <alternativeName>
        <fullName evidence="10">Acyl-PO4 G3P acyltransferase</fullName>
    </alternativeName>
    <alternativeName>
        <fullName evidence="10">Acyl-phosphate--glycerol-3-phosphate acyltransferase</fullName>
    </alternativeName>
    <alternativeName>
        <fullName evidence="10">G3P acyltransferase</fullName>
        <shortName evidence="10">GPAT</shortName>
        <ecNumber evidence="10">2.3.1.275</ecNumber>
    </alternativeName>
    <alternativeName>
        <fullName evidence="10">Lysophosphatidic acid synthase</fullName>
        <shortName evidence="10">LPA synthase</shortName>
    </alternativeName>
</protein>
<dbReference type="SMART" id="SM01207">
    <property type="entry name" value="G3P_acyltransf"/>
    <property type="match status" value="1"/>
</dbReference>
<dbReference type="Pfam" id="PF02660">
    <property type="entry name" value="G3P_acyltransf"/>
    <property type="match status" value="1"/>
</dbReference>
<dbReference type="HAMAP" id="MF_01043">
    <property type="entry name" value="PlsY"/>
    <property type="match status" value="1"/>
</dbReference>
<feature type="transmembrane region" description="Helical" evidence="10">
    <location>
        <begin position="86"/>
        <end position="104"/>
    </location>
</feature>
<proteinExistence type="inferred from homology"/>
<evidence type="ECO:0000256" key="2">
    <source>
        <dbReference type="ARBA" id="ARBA00022516"/>
    </source>
</evidence>
<comment type="pathway">
    <text evidence="10">Lipid metabolism; phospholipid metabolism.</text>
</comment>